<feature type="chain" id="PRO_5045889849" description="Glycosyl hydrolases family 18" evidence="1">
    <location>
        <begin position="24"/>
        <end position="296"/>
    </location>
</feature>
<dbReference type="Gene3D" id="3.20.20.80">
    <property type="entry name" value="Glycosidases"/>
    <property type="match status" value="1"/>
</dbReference>
<dbReference type="PROSITE" id="PS51257">
    <property type="entry name" value="PROKAR_LIPOPROTEIN"/>
    <property type="match status" value="1"/>
</dbReference>
<name>A0ABW2YSS5_9SPHI</name>
<evidence type="ECO:0000256" key="1">
    <source>
        <dbReference type="SAM" id="SignalP"/>
    </source>
</evidence>
<evidence type="ECO:0000313" key="3">
    <source>
        <dbReference type="Proteomes" id="UP001596958"/>
    </source>
</evidence>
<keyword evidence="1" id="KW-0732">Signal</keyword>
<dbReference type="EMBL" id="JBHTHU010000002">
    <property type="protein sequence ID" value="MFD0749483.1"/>
    <property type="molecule type" value="Genomic_DNA"/>
</dbReference>
<protein>
    <recommendedName>
        <fullName evidence="4">Glycosyl hydrolases family 18</fullName>
    </recommendedName>
</protein>
<sequence length="296" mass="32552">MITKRYWIGICLAFSVLASCRNAQNNNENDGVDSLVTRTRGQIWGMMKIDDTPAQQVSGLVKTKVYAVNVFAEKLAEEPTLKNWQSVLTSAKRDSSHIYISQNLDKVAVNAIISSATQQAKSTNALISNLKELSASGVALNFGDVNAQDTSRYLTYIKKLAGALHAEKFELAIVVPPVNSFDVKTLTSLEVAADYLLFDFSTTGNDASQAIVDFKGIEQTSMIDAITHTLTSNINPRKLLLVFSSDDENLDMRCKFVIRLGLNGVVINYSGKKSDPNLNAILKEKFVYVDTVRKGQ</sequence>
<accession>A0ABW2YSS5</accession>
<dbReference type="InterPro" id="IPR017853">
    <property type="entry name" value="GH"/>
</dbReference>
<reference evidence="3" key="1">
    <citation type="journal article" date="2019" name="Int. J. Syst. Evol. Microbiol.">
        <title>The Global Catalogue of Microorganisms (GCM) 10K type strain sequencing project: providing services to taxonomists for standard genome sequencing and annotation.</title>
        <authorList>
            <consortium name="The Broad Institute Genomics Platform"/>
            <consortium name="The Broad Institute Genome Sequencing Center for Infectious Disease"/>
            <person name="Wu L."/>
            <person name="Ma J."/>
        </authorList>
    </citation>
    <scope>NUCLEOTIDE SEQUENCE [LARGE SCALE GENOMIC DNA]</scope>
    <source>
        <strain evidence="3">CCUG 63418</strain>
    </source>
</reference>
<gene>
    <name evidence="2" type="ORF">ACFQZS_04970</name>
</gene>
<evidence type="ECO:0008006" key="4">
    <source>
        <dbReference type="Google" id="ProtNLM"/>
    </source>
</evidence>
<proteinExistence type="predicted"/>
<feature type="signal peptide" evidence="1">
    <location>
        <begin position="1"/>
        <end position="23"/>
    </location>
</feature>
<dbReference type="RefSeq" id="WP_377097885.1">
    <property type="nucleotide sequence ID" value="NZ_JBHTHU010000002.1"/>
</dbReference>
<keyword evidence="3" id="KW-1185">Reference proteome</keyword>
<evidence type="ECO:0000313" key="2">
    <source>
        <dbReference type="EMBL" id="MFD0749483.1"/>
    </source>
</evidence>
<dbReference type="SUPFAM" id="SSF51445">
    <property type="entry name" value="(Trans)glycosidases"/>
    <property type="match status" value="1"/>
</dbReference>
<organism evidence="2 3">
    <name type="scientific">Mucilaginibacter calamicampi</name>
    <dbReference type="NCBI Taxonomy" id="1302352"/>
    <lineage>
        <taxon>Bacteria</taxon>
        <taxon>Pseudomonadati</taxon>
        <taxon>Bacteroidota</taxon>
        <taxon>Sphingobacteriia</taxon>
        <taxon>Sphingobacteriales</taxon>
        <taxon>Sphingobacteriaceae</taxon>
        <taxon>Mucilaginibacter</taxon>
    </lineage>
</organism>
<comment type="caution">
    <text evidence="2">The sequence shown here is derived from an EMBL/GenBank/DDBJ whole genome shotgun (WGS) entry which is preliminary data.</text>
</comment>
<dbReference type="Proteomes" id="UP001596958">
    <property type="component" value="Unassembled WGS sequence"/>
</dbReference>